<dbReference type="KEGG" id="ehx:EMIHUDRAFT_423179"/>
<dbReference type="eggNOG" id="ENOG502RSFT">
    <property type="taxonomic scope" value="Eukaryota"/>
</dbReference>
<dbReference type="AlphaFoldDB" id="A0A0D3IBG6"/>
<keyword evidence="3" id="KW-1185">Reference proteome</keyword>
<evidence type="ECO:0000313" key="3">
    <source>
        <dbReference type="Proteomes" id="UP000013827"/>
    </source>
</evidence>
<dbReference type="KEGG" id="ehx:EMIHUDRAFT_422465"/>
<dbReference type="EnsemblProtists" id="EOD08601">
    <property type="protein sequence ID" value="EOD08601"/>
    <property type="gene ID" value="EMIHUDRAFT_422465"/>
</dbReference>
<reference evidence="2" key="2">
    <citation type="submission" date="2024-10" db="UniProtKB">
        <authorList>
            <consortium name="EnsemblProtists"/>
        </authorList>
    </citation>
    <scope>IDENTIFICATION</scope>
</reference>
<dbReference type="PaxDb" id="2903-EOD08601"/>
<name>A0A0D3IBG6_EMIH1</name>
<feature type="domain" description="SET" evidence="1">
    <location>
        <begin position="81"/>
        <end position="263"/>
    </location>
</feature>
<dbReference type="InterPro" id="IPR001214">
    <property type="entry name" value="SET_dom"/>
</dbReference>
<dbReference type="SUPFAM" id="SSF82199">
    <property type="entry name" value="SET domain"/>
    <property type="match status" value="1"/>
</dbReference>
<protein>
    <recommendedName>
        <fullName evidence="1">SET domain-containing protein</fullName>
    </recommendedName>
</protein>
<reference evidence="3" key="1">
    <citation type="journal article" date="2013" name="Nature">
        <title>Pan genome of the phytoplankton Emiliania underpins its global distribution.</title>
        <authorList>
            <person name="Read B.A."/>
            <person name="Kegel J."/>
            <person name="Klute M.J."/>
            <person name="Kuo A."/>
            <person name="Lefebvre S.C."/>
            <person name="Maumus F."/>
            <person name="Mayer C."/>
            <person name="Miller J."/>
            <person name="Monier A."/>
            <person name="Salamov A."/>
            <person name="Young J."/>
            <person name="Aguilar M."/>
            <person name="Claverie J.M."/>
            <person name="Frickenhaus S."/>
            <person name="Gonzalez K."/>
            <person name="Herman E.K."/>
            <person name="Lin Y.C."/>
            <person name="Napier J."/>
            <person name="Ogata H."/>
            <person name="Sarno A.F."/>
            <person name="Shmutz J."/>
            <person name="Schroeder D."/>
            <person name="de Vargas C."/>
            <person name="Verret F."/>
            <person name="von Dassow P."/>
            <person name="Valentin K."/>
            <person name="Van de Peer Y."/>
            <person name="Wheeler G."/>
            <person name="Dacks J.B."/>
            <person name="Delwiche C.F."/>
            <person name="Dyhrman S.T."/>
            <person name="Glockner G."/>
            <person name="John U."/>
            <person name="Richards T."/>
            <person name="Worden A.Z."/>
            <person name="Zhang X."/>
            <person name="Grigoriev I.V."/>
            <person name="Allen A.E."/>
            <person name="Bidle K."/>
            <person name="Borodovsky M."/>
            <person name="Bowler C."/>
            <person name="Brownlee C."/>
            <person name="Cock J.M."/>
            <person name="Elias M."/>
            <person name="Gladyshev V.N."/>
            <person name="Groth M."/>
            <person name="Guda C."/>
            <person name="Hadaegh A."/>
            <person name="Iglesias-Rodriguez M.D."/>
            <person name="Jenkins J."/>
            <person name="Jones B.M."/>
            <person name="Lawson T."/>
            <person name="Leese F."/>
            <person name="Lindquist E."/>
            <person name="Lobanov A."/>
            <person name="Lomsadze A."/>
            <person name="Malik S.B."/>
            <person name="Marsh M.E."/>
            <person name="Mackinder L."/>
            <person name="Mock T."/>
            <person name="Mueller-Roeber B."/>
            <person name="Pagarete A."/>
            <person name="Parker M."/>
            <person name="Probert I."/>
            <person name="Quesneville H."/>
            <person name="Raines C."/>
            <person name="Rensing S.A."/>
            <person name="Riano-Pachon D.M."/>
            <person name="Richier S."/>
            <person name="Rokitta S."/>
            <person name="Shiraiwa Y."/>
            <person name="Soanes D.M."/>
            <person name="van der Giezen M."/>
            <person name="Wahlund T.M."/>
            <person name="Williams B."/>
            <person name="Wilson W."/>
            <person name="Wolfe G."/>
            <person name="Wurch L.L."/>
        </authorList>
    </citation>
    <scope>NUCLEOTIDE SEQUENCE</scope>
</reference>
<sequence>MDDVWSIFGDPPPTSPVGTAGCAPAPAVPATAASSKRNALAPFADANGDQVVVPPRLTAAADVNTADALCVWPEHPPRVVGPIAVRQIPGSGRGFVAARDISPGQVLIWEQPFVPWPSAEHEPLSLLQSVLRRSAVERRVALAALSRLHPMELRSVSAFDRPRLEEEHCACVDALLQEPGAADLGGEGRRAGLHGGGLGDEGRRAELLRLCLVCRWNAFASGLFLHQSIFNHAPSRRANADKAALRAGGTLTSVVRATRHIAQ</sequence>
<accession>A0A0D3IBG6</accession>
<organism evidence="2 3">
    <name type="scientific">Emiliania huxleyi (strain CCMP1516)</name>
    <dbReference type="NCBI Taxonomy" id="280463"/>
    <lineage>
        <taxon>Eukaryota</taxon>
        <taxon>Haptista</taxon>
        <taxon>Haptophyta</taxon>
        <taxon>Prymnesiophyceae</taxon>
        <taxon>Isochrysidales</taxon>
        <taxon>Noelaerhabdaceae</taxon>
        <taxon>Emiliania</taxon>
    </lineage>
</organism>
<dbReference type="PROSITE" id="PS50280">
    <property type="entry name" value="SET"/>
    <property type="match status" value="1"/>
</dbReference>
<dbReference type="GeneID" id="17254731"/>
<evidence type="ECO:0000313" key="2">
    <source>
        <dbReference type="EnsemblProtists" id="EOD08601"/>
    </source>
</evidence>
<dbReference type="RefSeq" id="XP_005790208.1">
    <property type="nucleotide sequence ID" value="XM_005790151.1"/>
</dbReference>
<dbReference type="GeneID" id="17283049"/>
<proteinExistence type="predicted"/>
<dbReference type="EnsemblProtists" id="EOD37779">
    <property type="protein sequence ID" value="EOD37779"/>
    <property type="gene ID" value="EMIHUDRAFT_423179"/>
</dbReference>
<dbReference type="RefSeq" id="XP_005761030.1">
    <property type="nucleotide sequence ID" value="XM_005760973.1"/>
</dbReference>
<dbReference type="InterPro" id="IPR046341">
    <property type="entry name" value="SET_dom_sf"/>
</dbReference>
<evidence type="ECO:0000259" key="1">
    <source>
        <dbReference type="PROSITE" id="PS50280"/>
    </source>
</evidence>
<dbReference type="HOGENOM" id="CLU_1060038_0_0_1"/>
<dbReference type="Proteomes" id="UP000013827">
    <property type="component" value="Unassembled WGS sequence"/>
</dbReference>